<dbReference type="InterPro" id="IPR000225">
    <property type="entry name" value="Armadillo"/>
</dbReference>
<evidence type="ECO:0000256" key="4">
    <source>
        <dbReference type="ARBA" id="ARBA00022889"/>
    </source>
</evidence>
<feature type="compositionally biased region" description="Polar residues" evidence="6">
    <location>
        <begin position="74"/>
        <end position="84"/>
    </location>
</feature>
<comment type="similarity">
    <text evidence="2">Belongs to the beta-catenin family.</text>
</comment>
<dbReference type="PANTHER" id="PTHR10372">
    <property type="entry name" value="PLAKOPHILLIN-RELATED"/>
    <property type="match status" value="1"/>
</dbReference>
<evidence type="ECO:0000313" key="7">
    <source>
        <dbReference type="Ensembl" id="ENSPMEP00000019471.1"/>
    </source>
</evidence>
<dbReference type="GO" id="GO:0005886">
    <property type="term" value="C:plasma membrane"/>
    <property type="evidence" value="ECO:0007669"/>
    <property type="project" value="TreeGrafter"/>
</dbReference>
<dbReference type="GO" id="GO:0005634">
    <property type="term" value="C:nucleus"/>
    <property type="evidence" value="ECO:0007669"/>
    <property type="project" value="TreeGrafter"/>
</dbReference>
<evidence type="ECO:0000256" key="6">
    <source>
        <dbReference type="SAM" id="MobiDB-lite"/>
    </source>
</evidence>
<evidence type="ECO:0000256" key="1">
    <source>
        <dbReference type="ARBA" id="ARBA00004282"/>
    </source>
</evidence>
<dbReference type="SMART" id="SM00185">
    <property type="entry name" value="ARM"/>
    <property type="match status" value="4"/>
</dbReference>
<reference evidence="7" key="1">
    <citation type="submission" date="2025-08" db="UniProtKB">
        <authorList>
            <consortium name="Ensembl"/>
        </authorList>
    </citation>
    <scope>IDENTIFICATION</scope>
</reference>
<name>A0A3B3XWP5_9TELE</name>
<evidence type="ECO:0000256" key="5">
    <source>
        <dbReference type="ARBA" id="ARBA00022949"/>
    </source>
</evidence>
<dbReference type="PANTHER" id="PTHR10372:SF1">
    <property type="entry name" value="PLAKOPHILIN-3"/>
    <property type="match status" value="1"/>
</dbReference>
<dbReference type="Proteomes" id="UP000261480">
    <property type="component" value="Unplaced"/>
</dbReference>
<evidence type="ECO:0008006" key="9">
    <source>
        <dbReference type="Google" id="ProtNLM"/>
    </source>
</evidence>
<comment type="subcellular location">
    <subcellularLocation>
        <location evidence="1">Cell junction</location>
    </subcellularLocation>
</comment>
<keyword evidence="8" id="KW-1185">Reference proteome</keyword>
<protein>
    <recommendedName>
        <fullName evidence="9">Plakophilin 3a</fullName>
    </recommendedName>
</protein>
<keyword evidence="5" id="KW-0965">Cell junction</keyword>
<dbReference type="Pfam" id="PF00514">
    <property type="entry name" value="Arm"/>
    <property type="match status" value="1"/>
</dbReference>
<reference evidence="7" key="2">
    <citation type="submission" date="2025-09" db="UniProtKB">
        <authorList>
            <consortium name="Ensembl"/>
        </authorList>
    </citation>
    <scope>IDENTIFICATION</scope>
</reference>
<dbReference type="SUPFAM" id="SSF48371">
    <property type="entry name" value="ARM repeat"/>
    <property type="match status" value="1"/>
</dbReference>
<dbReference type="Ensembl" id="ENSPMET00000028859.1">
    <property type="protein sequence ID" value="ENSPMEP00000019471.1"/>
    <property type="gene ID" value="ENSPMEG00000022713.1"/>
</dbReference>
<evidence type="ECO:0000256" key="3">
    <source>
        <dbReference type="ARBA" id="ARBA00022737"/>
    </source>
</evidence>
<sequence>MLTSENAFLSSLQPHTLSTTYALPSDNQLGNGSAMSDDAVRARRVQEQIKMKMAEKSTLPRQNGKASQYGPRVSTRTDFSSRSAAPDITQFQRMSVGLGRGGGGGGGFYREEMHSGGFQGTIRQNQMDRDDMSVHSLQSPAWVIDNSDAGSMISERDAAYDQQYSQSGMNGFGTQLRQGGSTMTYQTYQTPEPALGTGRRSLSSTLSRGSGLGGGGTEIIQQQSFKGPEFVQLKFLSKSLFQNLCFVLARVEYRVKCSLFQFICTFCRLHSVDVPTAVSYLRMEDTGMQVLGSAYIQHICFNEEQAKDEVRELHGTELLVTLFKSPDAEVRRFSTGAMRNMIYKNVENKQELIKHGGIGALNDALEQEDDELRKNITGILWNLSAKDGFKEQLKTILPRLTEKVVIPLTTKEAEKAEMIKQDKGIASDCPSEAEILHNTLGYLRNLSSGSEKVRREVREAKGLVESLVGYLRSTLEVGKIEEKVGVESVMCTLRNLSFKLFDELPPSIKTNLSEDGTTSSSTVGCFSPNSNILLCPDFVSKSPKGLEWLWHPKIVHLYNSVIKSCEINALTREAAIGALQNITGGQDPWAEKLSRYMVNDYKMLPNLLDHLRTERKDEQRSLTGLLRNLSSHTDSQSDAVVRRLPENNKDVPSPEALVNLCGVLNNMVARSFDIAKKLTEGSGLSRLMKMKDLVDDKYVTCYLILHMQFKFIPSELDAYAEHRICVNVFHSCNMLTLGEMFYSLVYADASRSARVVLRNMYNYRKLHRIFKRVRDFENNKNVQALRD</sequence>
<keyword evidence="4" id="KW-0130">Cell adhesion</keyword>
<organism evidence="7 8">
    <name type="scientific">Poecilia mexicana</name>
    <dbReference type="NCBI Taxonomy" id="48701"/>
    <lineage>
        <taxon>Eukaryota</taxon>
        <taxon>Metazoa</taxon>
        <taxon>Chordata</taxon>
        <taxon>Craniata</taxon>
        <taxon>Vertebrata</taxon>
        <taxon>Euteleostomi</taxon>
        <taxon>Actinopterygii</taxon>
        <taxon>Neopterygii</taxon>
        <taxon>Teleostei</taxon>
        <taxon>Neoteleostei</taxon>
        <taxon>Acanthomorphata</taxon>
        <taxon>Ovalentaria</taxon>
        <taxon>Atherinomorphae</taxon>
        <taxon>Cyprinodontiformes</taxon>
        <taxon>Poeciliidae</taxon>
        <taxon>Poeciliinae</taxon>
        <taxon>Poecilia</taxon>
    </lineage>
</organism>
<dbReference type="GO" id="GO:0005737">
    <property type="term" value="C:cytoplasm"/>
    <property type="evidence" value="ECO:0007669"/>
    <property type="project" value="TreeGrafter"/>
</dbReference>
<dbReference type="GO" id="GO:0098609">
    <property type="term" value="P:cell-cell adhesion"/>
    <property type="evidence" value="ECO:0007669"/>
    <property type="project" value="InterPro"/>
</dbReference>
<dbReference type="AlphaFoldDB" id="A0A3B3XWP5"/>
<evidence type="ECO:0000313" key="8">
    <source>
        <dbReference type="Proteomes" id="UP000261480"/>
    </source>
</evidence>
<evidence type="ECO:0000256" key="2">
    <source>
        <dbReference type="ARBA" id="ARBA00005462"/>
    </source>
</evidence>
<accession>A0A3B3XWP5</accession>
<dbReference type="InterPro" id="IPR011989">
    <property type="entry name" value="ARM-like"/>
</dbReference>
<dbReference type="Gene3D" id="1.25.10.10">
    <property type="entry name" value="Leucine-rich Repeat Variant"/>
    <property type="match status" value="1"/>
</dbReference>
<dbReference type="GO" id="GO:0005912">
    <property type="term" value="C:adherens junction"/>
    <property type="evidence" value="ECO:0007669"/>
    <property type="project" value="TreeGrafter"/>
</dbReference>
<proteinExistence type="inferred from homology"/>
<dbReference type="InterPro" id="IPR028435">
    <property type="entry name" value="Plakophilin/d_Catenin"/>
</dbReference>
<feature type="region of interest" description="Disordered" evidence="6">
    <location>
        <begin position="56"/>
        <end position="84"/>
    </location>
</feature>
<dbReference type="InterPro" id="IPR016024">
    <property type="entry name" value="ARM-type_fold"/>
</dbReference>
<keyword evidence="3" id="KW-0677">Repeat</keyword>